<dbReference type="Proteomes" id="UP000265520">
    <property type="component" value="Unassembled WGS sequence"/>
</dbReference>
<name>A0A392VEY6_9FABA</name>
<reference evidence="1 2" key="1">
    <citation type="journal article" date="2018" name="Front. Plant Sci.">
        <title>Red Clover (Trifolium pratense) and Zigzag Clover (T. medium) - A Picture of Genomic Similarities and Differences.</title>
        <authorList>
            <person name="Dluhosova J."/>
            <person name="Istvanek J."/>
            <person name="Nedelnik J."/>
            <person name="Repkova J."/>
        </authorList>
    </citation>
    <scope>NUCLEOTIDE SEQUENCE [LARGE SCALE GENOMIC DNA]</scope>
    <source>
        <strain evidence="2">cv. 10/8</strain>
        <tissue evidence="1">Leaf</tissue>
    </source>
</reference>
<accession>A0A392VEY6</accession>
<organism evidence="1 2">
    <name type="scientific">Trifolium medium</name>
    <dbReference type="NCBI Taxonomy" id="97028"/>
    <lineage>
        <taxon>Eukaryota</taxon>
        <taxon>Viridiplantae</taxon>
        <taxon>Streptophyta</taxon>
        <taxon>Embryophyta</taxon>
        <taxon>Tracheophyta</taxon>
        <taxon>Spermatophyta</taxon>
        <taxon>Magnoliopsida</taxon>
        <taxon>eudicotyledons</taxon>
        <taxon>Gunneridae</taxon>
        <taxon>Pentapetalae</taxon>
        <taxon>rosids</taxon>
        <taxon>fabids</taxon>
        <taxon>Fabales</taxon>
        <taxon>Fabaceae</taxon>
        <taxon>Papilionoideae</taxon>
        <taxon>50 kb inversion clade</taxon>
        <taxon>NPAAA clade</taxon>
        <taxon>Hologalegina</taxon>
        <taxon>IRL clade</taxon>
        <taxon>Trifolieae</taxon>
        <taxon>Trifolium</taxon>
    </lineage>
</organism>
<feature type="non-terminal residue" evidence="1">
    <location>
        <position position="18"/>
    </location>
</feature>
<evidence type="ECO:0000313" key="1">
    <source>
        <dbReference type="EMBL" id="MCI86022.1"/>
    </source>
</evidence>
<sequence length="18" mass="2140">MVELHLTLHSKLLFLMIT</sequence>
<evidence type="ECO:0000313" key="2">
    <source>
        <dbReference type="Proteomes" id="UP000265520"/>
    </source>
</evidence>
<dbReference type="AlphaFoldDB" id="A0A392VEY6"/>
<comment type="caution">
    <text evidence="1">The sequence shown here is derived from an EMBL/GenBank/DDBJ whole genome shotgun (WGS) entry which is preliminary data.</text>
</comment>
<keyword evidence="2" id="KW-1185">Reference proteome</keyword>
<protein>
    <submittedName>
        <fullName evidence="1">Uncharacterized protein</fullName>
    </submittedName>
</protein>
<proteinExistence type="predicted"/>
<dbReference type="EMBL" id="LXQA011130035">
    <property type="protein sequence ID" value="MCI86022.1"/>
    <property type="molecule type" value="Genomic_DNA"/>
</dbReference>